<feature type="non-terminal residue" evidence="1">
    <location>
        <position position="270"/>
    </location>
</feature>
<evidence type="ECO:0000313" key="2">
    <source>
        <dbReference type="Proteomes" id="UP000827092"/>
    </source>
</evidence>
<name>A0AAV6TDR8_9ARAC</name>
<keyword evidence="2" id="KW-1185">Reference proteome</keyword>
<dbReference type="AlphaFoldDB" id="A0AAV6TDR8"/>
<proteinExistence type="predicted"/>
<gene>
    <name evidence="1" type="ORF">JTE90_025600</name>
</gene>
<dbReference type="EMBL" id="JAFNEN010006369">
    <property type="protein sequence ID" value="KAG8156040.1"/>
    <property type="molecule type" value="Genomic_DNA"/>
</dbReference>
<comment type="caution">
    <text evidence="1">The sequence shown here is derived from an EMBL/GenBank/DDBJ whole genome shotgun (WGS) entry which is preliminary data.</text>
</comment>
<protein>
    <submittedName>
        <fullName evidence="1">Uncharacterized protein</fullName>
    </submittedName>
</protein>
<sequence length="270" mass="29697">MLASDIIQYFHVRALTVNLTQSVLSPNESSAEYFRTAGKSLNGVTLPWMTAKRPLLLLFLQVKKQLYNATQGRKGRRIQVMLMCSNAAPQPAPASTLPRVRFPVLASFCDACYRGQWSWVHVLRRSRVLSVSQFAAESNKDTGNQHLHLRDHCFLLLQVIHALKKGLQAEGVEEVNCDQLFGLAVSVPDSSSPPVFVLLPEDRAALCEEGGGSTLCQATRSTLLHLLQVETSDDLHTCIVNGSGLLEPVCHTFRAITTALSEEKASSLTQ</sequence>
<organism evidence="1 2">
    <name type="scientific">Oedothorax gibbosus</name>
    <dbReference type="NCBI Taxonomy" id="931172"/>
    <lineage>
        <taxon>Eukaryota</taxon>
        <taxon>Metazoa</taxon>
        <taxon>Ecdysozoa</taxon>
        <taxon>Arthropoda</taxon>
        <taxon>Chelicerata</taxon>
        <taxon>Arachnida</taxon>
        <taxon>Araneae</taxon>
        <taxon>Araneomorphae</taxon>
        <taxon>Entelegynae</taxon>
        <taxon>Araneoidea</taxon>
        <taxon>Linyphiidae</taxon>
        <taxon>Erigoninae</taxon>
        <taxon>Oedothorax</taxon>
    </lineage>
</organism>
<evidence type="ECO:0000313" key="1">
    <source>
        <dbReference type="EMBL" id="KAG8156040.1"/>
    </source>
</evidence>
<accession>A0AAV6TDR8</accession>
<reference evidence="1 2" key="1">
    <citation type="journal article" date="2022" name="Nat. Ecol. Evol.">
        <title>A masculinizing supergene underlies an exaggerated male reproductive morph in a spider.</title>
        <authorList>
            <person name="Hendrickx F."/>
            <person name="De Corte Z."/>
            <person name="Sonet G."/>
            <person name="Van Belleghem S.M."/>
            <person name="Kostlbacher S."/>
            <person name="Vangestel C."/>
        </authorList>
    </citation>
    <scope>NUCLEOTIDE SEQUENCE [LARGE SCALE GENOMIC DNA]</scope>
    <source>
        <strain evidence="1">W744_W776</strain>
    </source>
</reference>
<dbReference type="Proteomes" id="UP000827092">
    <property type="component" value="Unassembled WGS sequence"/>
</dbReference>